<feature type="transmembrane region" description="Helical" evidence="9">
    <location>
        <begin position="188"/>
        <end position="210"/>
    </location>
</feature>
<name>A0AA89C2S2_PINIB</name>
<dbReference type="EMBL" id="VSWD01000007">
    <property type="protein sequence ID" value="KAK3097171.1"/>
    <property type="molecule type" value="Genomic_DNA"/>
</dbReference>
<evidence type="ECO:0000256" key="1">
    <source>
        <dbReference type="ARBA" id="ARBA00004651"/>
    </source>
</evidence>
<dbReference type="Gene3D" id="1.20.1070.10">
    <property type="entry name" value="Rhodopsin 7-helix transmembrane proteins"/>
    <property type="match status" value="1"/>
</dbReference>
<dbReference type="GO" id="GO:0005886">
    <property type="term" value="C:plasma membrane"/>
    <property type="evidence" value="ECO:0007669"/>
    <property type="project" value="UniProtKB-SubCell"/>
</dbReference>
<feature type="transmembrane region" description="Helical" evidence="9">
    <location>
        <begin position="146"/>
        <end position="168"/>
    </location>
</feature>
<feature type="transmembrane region" description="Helical" evidence="9">
    <location>
        <begin position="104"/>
        <end position="125"/>
    </location>
</feature>
<evidence type="ECO:0000256" key="3">
    <source>
        <dbReference type="ARBA" id="ARBA00022692"/>
    </source>
</evidence>
<dbReference type="GO" id="GO:0004930">
    <property type="term" value="F:G protein-coupled receptor activity"/>
    <property type="evidence" value="ECO:0007669"/>
    <property type="project" value="UniProtKB-KW"/>
</dbReference>
<dbReference type="PRINTS" id="PR00237">
    <property type="entry name" value="GPCRRHODOPSN"/>
</dbReference>
<keyword evidence="5" id="KW-0297">G-protein coupled receptor</keyword>
<evidence type="ECO:0000256" key="7">
    <source>
        <dbReference type="ARBA" id="ARBA00023170"/>
    </source>
</evidence>
<comment type="subcellular location">
    <subcellularLocation>
        <location evidence="1">Cell membrane</location>
        <topology evidence="1">Multi-pass membrane protein</topology>
    </subcellularLocation>
</comment>
<evidence type="ECO:0000256" key="8">
    <source>
        <dbReference type="ARBA" id="ARBA00023224"/>
    </source>
</evidence>
<dbReference type="InterPro" id="IPR000276">
    <property type="entry name" value="GPCR_Rhodpsn"/>
</dbReference>
<dbReference type="PANTHER" id="PTHR24249">
    <property type="entry name" value="HISTAMINE RECEPTOR-RELATED G-PROTEIN COUPLED RECEPTOR"/>
    <property type="match status" value="1"/>
</dbReference>
<reference evidence="11" key="1">
    <citation type="submission" date="2019-08" db="EMBL/GenBank/DDBJ databases">
        <title>The improved chromosome-level genome for the pearl oyster Pinctada fucata martensii using PacBio sequencing and Hi-C.</title>
        <authorList>
            <person name="Zheng Z."/>
        </authorList>
    </citation>
    <scope>NUCLEOTIDE SEQUENCE</scope>
    <source>
        <strain evidence="11">ZZ-2019</strain>
        <tissue evidence="11">Adductor muscle</tissue>
    </source>
</reference>
<evidence type="ECO:0000256" key="6">
    <source>
        <dbReference type="ARBA" id="ARBA00023136"/>
    </source>
</evidence>
<feature type="domain" description="G-protein coupled receptors family 1 profile" evidence="10">
    <location>
        <begin position="42"/>
        <end position="307"/>
    </location>
</feature>
<feature type="transmembrane region" description="Helical" evidence="9">
    <location>
        <begin position="287"/>
        <end position="308"/>
    </location>
</feature>
<evidence type="ECO:0000256" key="9">
    <source>
        <dbReference type="SAM" id="Phobius"/>
    </source>
</evidence>
<organism evidence="11 12">
    <name type="scientific">Pinctada imbricata</name>
    <name type="common">Atlantic pearl-oyster</name>
    <name type="synonym">Pinctada martensii</name>
    <dbReference type="NCBI Taxonomy" id="66713"/>
    <lineage>
        <taxon>Eukaryota</taxon>
        <taxon>Metazoa</taxon>
        <taxon>Spiralia</taxon>
        <taxon>Lophotrochozoa</taxon>
        <taxon>Mollusca</taxon>
        <taxon>Bivalvia</taxon>
        <taxon>Autobranchia</taxon>
        <taxon>Pteriomorphia</taxon>
        <taxon>Pterioida</taxon>
        <taxon>Pterioidea</taxon>
        <taxon>Pteriidae</taxon>
        <taxon>Pinctada</taxon>
    </lineage>
</organism>
<dbReference type="CDD" id="cd14967">
    <property type="entry name" value="7tmA_amine_R-like"/>
    <property type="match status" value="1"/>
</dbReference>
<dbReference type="SUPFAM" id="SSF81321">
    <property type="entry name" value="Family A G protein-coupled receptor-like"/>
    <property type="match status" value="1"/>
</dbReference>
<dbReference type="InterPro" id="IPR050569">
    <property type="entry name" value="TAAR"/>
</dbReference>
<feature type="transmembrane region" description="Helical" evidence="9">
    <location>
        <begin position="26"/>
        <end position="51"/>
    </location>
</feature>
<dbReference type="Pfam" id="PF00001">
    <property type="entry name" value="7tm_1"/>
    <property type="match status" value="1"/>
</dbReference>
<accession>A0AA89C2S2</accession>
<keyword evidence="2" id="KW-1003">Cell membrane</keyword>
<keyword evidence="4 9" id="KW-1133">Transmembrane helix</keyword>
<sequence>MAENVTDHDISSNTSFQEDPGTLFYVYYYGIFIIIGCINIPGNILVISTVFRHPVLRLPCNYYIVSLAVSDLLIGVVYPVYNISHLESVPAVSLPLGEWKVCRFIVTEVLALEICSSYHLVAITATRYIAIMKPLRYHRYVTTKSTVIVISLIWVLSQGVTIAMYNIVEPTAGYQFCRYELLFSLTHVAVLFVIQLFIPLFIMIGLYFRIAKVARAQARIIALQERGIWSTNGSTGNTTGSRTAIRNELKSTIMVSILLGFFAMSWTPMIIYFFIFISCNGCNVNRFVRATCRILLFLNSAVNVFIYAGRLKMFRQSIIQDLRSCFKTLTCKSDLELELIQPRKEQRFSNTNLSYLSDTEVNSDSRFPRSN</sequence>
<evidence type="ECO:0000313" key="12">
    <source>
        <dbReference type="Proteomes" id="UP001186944"/>
    </source>
</evidence>
<dbReference type="Proteomes" id="UP001186944">
    <property type="component" value="Unassembled WGS sequence"/>
</dbReference>
<dbReference type="InterPro" id="IPR017452">
    <property type="entry name" value="GPCR_Rhodpsn_7TM"/>
</dbReference>
<keyword evidence="12" id="KW-1185">Reference proteome</keyword>
<dbReference type="AlphaFoldDB" id="A0AA89C2S2"/>
<comment type="caution">
    <text evidence="11">The sequence shown here is derived from an EMBL/GenBank/DDBJ whole genome shotgun (WGS) entry which is preliminary data.</text>
</comment>
<evidence type="ECO:0000313" key="11">
    <source>
        <dbReference type="EMBL" id="KAK3097171.1"/>
    </source>
</evidence>
<evidence type="ECO:0000256" key="2">
    <source>
        <dbReference type="ARBA" id="ARBA00022475"/>
    </source>
</evidence>
<dbReference type="PROSITE" id="PS50262">
    <property type="entry name" value="G_PROTEIN_RECEP_F1_2"/>
    <property type="match status" value="1"/>
</dbReference>
<evidence type="ECO:0000259" key="10">
    <source>
        <dbReference type="PROSITE" id="PS50262"/>
    </source>
</evidence>
<evidence type="ECO:0000256" key="4">
    <source>
        <dbReference type="ARBA" id="ARBA00022989"/>
    </source>
</evidence>
<keyword evidence="3 9" id="KW-0812">Transmembrane</keyword>
<evidence type="ECO:0000256" key="5">
    <source>
        <dbReference type="ARBA" id="ARBA00023040"/>
    </source>
</evidence>
<keyword evidence="8" id="KW-0807">Transducer</keyword>
<feature type="transmembrane region" description="Helical" evidence="9">
    <location>
        <begin position="63"/>
        <end position="84"/>
    </location>
</feature>
<proteinExistence type="predicted"/>
<protein>
    <recommendedName>
        <fullName evidence="10">G-protein coupled receptors family 1 profile domain-containing protein</fullName>
    </recommendedName>
</protein>
<dbReference type="PANTHER" id="PTHR24249:SF372">
    <property type="entry name" value="G-PROTEIN COUPLED RECEPTORS FAMILY 1 PROFILE DOMAIN-CONTAINING PROTEIN"/>
    <property type="match status" value="1"/>
</dbReference>
<gene>
    <name evidence="11" type="ORF">FSP39_007095</name>
</gene>
<dbReference type="SMART" id="SM01381">
    <property type="entry name" value="7TM_GPCR_Srsx"/>
    <property type="match status" value="1"/>
</dbReference>
<keyword evidence="7" id="KW-0675">Receptor</keyword>
<feature type="transmembrane region" description="Helical" evidence="9">
    <location>
        <begin position="252"/>
        <end position="275"/>
    </location>
</feature>
<keyword evidence="6 9" id="KW-0472">Membrane</keyword>